<comment type="caution">
    <text evidence="1">The sequence shown here is derived from an EMBL/GenBank/DDBJ whole genome shotgun (WGS) entry which is preliminary data.</text>
</comment>
<proteinExistence type="predicted"/>
<name>A0A918DC95_9RHOB</name>
<gene>
    <name evidence="1" type="ORF">GCM10010991_07680</name>
</gene>
<dbReference type="OrthoDB" id="7667008at2"/>
<protein>
    <submittedName>
        <fullName evidence="1">Uncharacterized protein</fullName>
    </submittedName>
</protein>
<reference evidence="1 2" key="1">
    <citation type="journal article" date="2014" name="Int. J. Syst. Evol. Microbiol.">
        <title>Complete genome sequence of Corynebacterium casei LMG S-19264T (=DSM 44701T), isolated from a smear-ripened cheese.</title>
        <authorList>
            <consortium name="US DOE Joint Genome Institute (JGI-PGF)"/>
            <person name="Walter F."/>
            <person name="Albersmeier A."/>
            <person name="Kalinowski J."/>
            <person name="Ruckert C."/>
        </authorList>
    </citation>
    <scope>NUCLEOTIDE SEQUENCE [LARGE SCALE GENOMIC DNA]</scope>
    <source>
        <strain evidence="1 2">CGMCC 1.7029</strain>
    </source>
</reference>
<sequence>MIRAVVMEMAMSETFSRPADLDAAVLAEVRSLRDALNWACNTLHCEMEHLRKLSSFEIDQLQLRYRMAMAAPPERCGPDMIAQPARGPMVAVSPMGLMPEGEAGWKVEHVGYRGRDCARAADAFDVMERQARRAARKGGEQQAPLFSALQVSTGRRYAMLVERHASSGMRCSSVEAQGGGSGQGGSFIDTVIHEGDLIRAMHRAIGDGSSLAIRRIRPSQRGTRAGIRDRALVDAVCLGGMTVSAVLSAHGWSVYGDNVTSARRALCAALDRMTMAYAPPRGSKGIDA</sequence>
<organism evidence="1 2">
    <name type="scientific">Gemmobacter aquaticus</name>
    <dbReference type="NCBI Taxonomy" id="490185"/>
    <lineage>
        <taxon>Bacteria</taxon>
        <taxon>Pseudomonadati</taxon>
        <taxon>Pseudomonadota</taxon>
        <taxon>Alphaproteobacteria</taxon>
        <taxon>Rhodobacterales</taxon>
        <taxon>Paracoccaceae</taxon>
        <taxon>Gemmobacter</taxon>
    </lineage>
</organism>
<dbReference type="Proteomes" id="UP000598196">
    <property type="component" value="Unassembled WGS sequence"/>
</dbReference>
<dbReference type="EMBL" id="BMLP01000001">
    <property type="protein sequence ID" value="GGO26733.1"/>
    <property type="molecule type" value="Genomic_DNA"/>
</dbReference>
<dbReference type="AlphaFoldDB" id="A0A918DC95"/>
<evidence type="ECO:0000313" key="2">
    <source>
        <dbReference type="Proteomes" id="UP000598196"/>
    </source>
</evidence>
<accession>A0A918DC95</accession>
<dbReference type="RefSeq" id="WP_146285467.1">
    <property type="nucleotide sequence ID" value="NZ_BMLP01000001.1"/>
</dbReference>
<keyword evidence="2" id="KW-1185">Reference proteome</keyword>
<evidence type="ECO:0000313" key="1">
    <source>
        <dbReference type="EMBL" id="GGO26733.1"/>
    </source>
</evidence>